<keyword evidence="1" id="KW-1133">Transmembrane helix</keyword>
<evidence type="ECO:0000313" key="2">
    <source>
        <dbReference type="EMBL" id="XCP93219.1"/>
    </source>
</evidence>
<dbReference type="EMBL" id="CP159992">
    <property type="protein sequence ID" value="XCP93219.1"/>
    <property type="molecule type" value="Genomic_DNA"/>
</dbReference>
<sequence length="112" mass="13276">MALKEKERAAGMGYNGNFEGIDFEWTEHTFGYLSIPIFVLGIIVFSFPDMLYKWFLEIRYRGLKSNGDFEDNLEKREIPMIIERILKSIGLIMIALGMVWFWFSKEVYELLF</sequence>
<accession>A0AAU8N9Q6</accession>
<keyword evidence="1" id="KW-0812">Transmembrane</keyword>
<gene>
    <name evidence="2" type="ORF">ABXS70_18505</name>
</gene>
<feature type="transmembrane region" description="Helical" evidence="1">
    <location>
        <begin position="30"/>
        <end position="52"/>
    </location>
</feature>
<name>A0AAU8N9Q6_9BACL</name>
<protein>
    <recommendedName>
        <fullName evidence="3">DUF3784 domain-containing protein</fullName>
    </recommendedName>
</protein>
<proteinExistence type="predicted"/>
<organism evidence="2">
    <name type="scientific">Paenibacillus sp. AN1007</name>
    <dbReference type="NCBI Taxonomy" id="3151385"/>
    <lineage>
        <taxon>Bacteria</taxon>
        <taxon>Bacillati</taxon>
        <taxon>Bacillota</taxon>
        <taxon>Bacilli</taxon>
        <taxon>Bacillales</taxon>
        <taxon>Paenibacillaceae</taxon>
        <taxon>Paenibacillus</taxon>
    </lineage>
</organism>
<evidence type="ECO:0008006" key="3">
    <source>
        <dbReference type="Google" id="ProtNLM"/>
    </source>
</evidence>
<evidence type="ECO:0000256" key="1">
    <source>
        <dbReference type="SAM" id="Phobius"/>
    </source>
</evidence>
<feature type="transmembrane region" description="Helical" evidence="1">
    <location>
        <begin position="85"/>
        <end position="103"/>
    </location>
</feature>
<keyword evidence="1" id="KW-0472">Membrane</keyword>
<dbReference type="RefSeq" id="WP_366289854.1">
    <property type="nucleotide sequence ID" value="NZ_CP159992.1"/>
</dbReference>
<reference evidence="2" key="1">
    <citation type="submission" date="2024-05" db="EMBL/GenBank/DDBJ databases">
        <title>Draft genome assemblies of 36 bacteria isolated from hibernating arctic ground squirrels.</title>
        <authorList>
            <person name="McKee H."/>
            <person name="Mullen L."/>
            <person name="Drown D.M."/>
            <person name="Duddleston K.N."/>
        </authorList>
    </citation>
    <scope>NUCLEOTIDE SEQUENCE</scope>
    <source>
        <strain evidence="2">AN1007</strain>
    </source>
</reference>
<dbReference type="AlphaFoldDB" id="A0AAU8N9Q6"/>